<proteinExistence type="predicted"/>
<dbReference type="Proteomes" id="UP000218890">
    <property type="component" value="Chromosome"/>
</dbReference>
<dbReference type="AlphaFoldDB" id="A0A120N048"/>
<keyword evidence="2" id="KW-0472">Membrane</keyword>
<dbReference type="RefSeq" id="WP_096410079.1">
    <property type="nucleotide sequence ID" value="NZ_AP017372.2"/>
</dbReference>
<dbReference type="SUPFAM" id="SSF56024">
    <property type="entry name" value="Phospholipase D/nuclease"/>
    <property type="match status" value="1"/>
</dbReference>
<evidence type="ECO:0000259" key="3">
    <source>
        <dbReference type="PROSITE" id="PS50035"/>
    </source>
</evidence>
<dbReference type="Pfam" id="PF13091">
    <property type="entry name" value="PLDc_2"/>
    <property type="match status" value="1"/>
</dbReference>
<feature type="transmembrane region" description="Helical" evidence="2">
    <location>
        <begin position="6"/>
        <end position="25"/>
    </location>
</feature>
<evidence type="ECO:0000313" key="4">
    <source>
        <dbReference type="EMBL" id="BAU58778.1"/>
    </source>
</evidence>
<feature type="coiled-coil region" evidence="1">
    <location>
        <begin position="90"/>
        <end position="146"/>
    </location>
</feature>
<dbReference type="GO" id="GO:0032049">
    <property type="term" value="P:cardiolipin biosynthetic process"/>
    <property type="evidence" value="ECO:0007669"/>
    <property type="project" value="UniProtKB-ARBA"/>
</dbReference>
<dbReference type="OrthoDB" id="9757917at2"/>
<dbReference type="PROSITE" id="PS50035">
    <property type="entry name" value="PLD"/>
    <property type="match status" value="1"/>
</dbReference>
<dbReference type="KEGG" id="hhk:HH1059_20700"/>
<dbReference type="PANTHER" id="PTHR21248">
    <property type="entry name" value="CARDIOLIPIN SYNTHASE"/>
    <property type="match status" value="1"/>
</dbReference>
<dbReference type="InterPro" id="IPR025202">
    <property type="entry name" value="PLD-like_dom"/>
</dbReference>
<dbReference type="EMBL" id="AP017372">
    <property type="protein sequence ID" value="BAU58778.1"/>
    <property type="molecule type" value="Genomic_DNA"/>
</dbReference>
<keyword evidence="1" id="KW-0175">Coiled coil</keyword>
<feature type="transmembrane region" description="Helical" evidence="2">
    <location>
        <begin position="63"/>
        <end position="83"/>
    </location>
</feature>
<dbReference type="GO" id="GO:0030572">
    <property type="term" value="F:phosphatidyltransferase activity"/>
    <property type="evidence" value="ECO:0007669"/>
    <property type="project" value="UniProtKB-ARBA"/>
</dbReference>
<keyword evidence="2" id="KW-1133">Transmembrane helix</keyword>
<gene>
    <name evidence="4" type="ORF">HH1059_20700</name>
</gene>
<organism evidence="4 5">
    <name type="scientific">Halorhodospira halochloris</name>
    <name type="common">Ectothiorhodospira halochloris</name>
    <dbReference type="NCBI Taxonomy" id="1052"/>
    <lineage>
        <taxon>Bacteria</taxon>
        <taxon>Pseudomonadati</taxon>
        <taxon>Pseudomonadota</taxon>
        <taxon>Gammaproteobacteria</taxon>
        <taxon>Chromatiales</taxon>
        <taxon>Ectothiorhodospiraceae</taxon>
        <taxon>Halorhodospira</taxon>
    </lineage>
</organism>
<name>A0A120N048_HALHR</name>
<dbReference type="Gene3D" id="3.30.870.10">
    <property type="entry name" value="Endonuclease Chain A"/>
    <property type="match status" value="1"/>
</dbReference>
<dbReference type="PANTHER" id="PTHR21248:SF22">
    <property type="entry name" value="PHOSPHOLIPASE D"/>
    <property type="match status" value="1"/>
</dbReference>
<sequence length="280" mass="31252">MSALNWQAFIALTILAGFLLPLVFISYKKALQVGLGVVLFWLAWTLGLSALFVGYSLSGQLASFQLTLIVLVGLAGVATVYYYNRWKECSARLLEENEALRTSMRDLQDNFSAAAPAKGVRPTRLVRGTKQHRQELLQQVRSAQKRIIILSGWVTRYGFDNTMRRALRNAAKRGVKIYIGWGYKSRQEVAQSSGEATPAEKGLIELARNQKDSMTLAHFKNHSKLLLVDSACTIGSFNWLSNAFSVNDELSVIIEDPGFVEEMWTSVSKDIKRNAISEAL</sequence>
<feature type="transmembrane region" description="Helical" evidence="2">
    <location>
        <begin position="37"/>
        <end position="57"/>
    </location>
</feature>
<accession>A0A120N048</accession>
<feature type="domain" description="PLD phosphodiesterase" evidence="3">
    <location>
        <begin position="217"/>
        <end position="243"/>
    </location>
</feature>
<keyword evidence="5" id="KW-1185">Reference proteome</keyword>
<evidence type="ECO:0000313" key="5">
    <source>
        <dbReference type="Proteomes" id="UP000218890"/>
    </source>
</evidence>
<keyword evidence="2" id="KW-0812">Transmembrane</keyword>
<evidence type="ECO:0000256" key="1">
    <source>
        <dbReference type="SAM" id="Coils"/>
    </source>
</evidence>
<reference evidence="4" key="1">
    <citation type="submission" date="2016-02" db="EMBL/GenBank/DDBJ databases">
        <title>Halorhodospira halochloris DSM-1059 complete genome, version 2.</title>
        <authorList>
            <person name="Tsukatani Y."/>
        </authorList>
    </citation>
    <scope>NUCLEOTIDE SEQUENCE</scope>
    <source>
        <strain evidence="4">DSM 1059</strain>
    </source>
</reference>
<evidence type="ECO:0000256" key="2">
    <source>
        <dbReference type="SAM" id="Phobius"/>
    </source>
</evidence>
<dbReference type="InterPro" id="IPR001736">
    <property type="entry name" value="PLipase_D/transphosphatidylase"/>
</dbReference>
<protein>
    <recommendedName>
        <fullName evidence="3">PLD phosphodiesterase domain-containing protein</fullName>
    </recommendedName>
</protein>